<reference evidence="1" key="1">
    <citation type="submission" date="2022-07" db="EMBL/GenBank/DDBJ databases">
        <authorList>
            <person name="Trinca V."/>
            <person name="Uliana J.V.C."/>
            <person name="Torres T.T."/>
            <person name="Ward R.J."/>
            <person name="Monesi N."/>
        </authorList>
    </citation>
    <scope>NUCLEOTIDE SEQUENCE</scope>
    <source>
        <strain evidence="1">HSMRA1968</strain>
        <tissue evidence="1">Whole embryos</tissue>
    </source>
</reference>
<proteinExistence type="predicted"/>
<feature type="non-terminal residue" evidence="1">
    <location>
        <position position="152"/>
    </location>
</feature>
<dbReference type="OrthoDB" id="8052514at2759"/>
<sequence>MHRQHKDSKFAMTTINHINELASILGPNEVTYVSQDDKAKIPIGLPAANKQGPLLMHMEYRVKLPDHDFVIAKGHKLTPSVYAFCEIKPNGGGDASAITYSGPTYINAKPVLIAIVDGGPDENPRYEKVIQMHVHHFQKYDLDAVFVACNAP</sequence>
<comment type="caution">
    <text evidence="1">The sequence shown here is derived from an EMBL/GenBank/DDBJ whole genome shotgun (WGS) entry which is preliminary data.</text>
</comment>
<evidence type="ECO:0000313" key="2">
    <source>
        <dbReference type="Proteomes" id="UP001151699"/>
    </source>
</evidence>
<dbReference type="PANTHER" id="PTHR46954:SF1">
    <property type="entry name" value="C2H2-TYPE DOMAIN-CONTAINING PROTEIN"/>
    <property type="match status" value="1"/>
</dbReference>
<dbReference type="PANTHER" id="PTHR46954">
    <property type="entry name" value="C2H2-TYPE DOMAIN-CONTAINING PROTEIN"/>
    <property type="match status" value="1"/>
</dbReference>
<organism evidence="1 2">
    <name type="scientific">Pseudolycoriella hygida</name>
    <dbReference type="NCBI Taxonomy" id="35572"/>
    <lineage>
        <taxon>Eukaryota</taxon>
        <taxon>Metazoa</taxon>
        <taxon>Ecdysozoa</taxon>
        <taxon>Arthropoda</taxon>
        <taxon>Hexapoda</taxon>
        <taxon>Insecta</taxon>
        <taxon>Pterygota</taxon>
        <taxon>Neoptera</taxon>
        <taxon>Endopterygota</taxon>
        <taxon>Diptera</taxon>
        <taxon>Nematocera</taxon>
        <taxon>Sciaroidea</taxon>
        <taxon>Sciaridae</taxon>
        <taxon>Pseudolycoriella</taxon>
    </lineage>
</organism>
<protein>
    <submittedName>
        <fullName evidence="1">Uncharacterized protein</fullName>
    </submittedName>
</protein>
<name>A0A9Q0S3J2_9DIPT</name>
<evidence type="ECO:0000313" key="1">
    <source>
        <dbReference type="EMBL" id="KAJ6642673.1"/>
    </source>
</evidence>
<dbReference type="AlphaFoldDB" id="A0A9Q0S3J2"/>
<keyword evidence="2" id="KW-1185">Reference proteome</keyword>
<dbReference type="EMBL" id="WJQU01000002">
    <property type="protein sequence ID" value="KAJ6642673.1"/>
    <property type="molecule type" value="Genomic_DNA"/>
</dbReference>
<dbReference type="Proteomes" id="UP001151699">
    <property type="component" value="Chromosome B"/>
</dbReference>
<gene>
    <name evidence="1" type="ORF">Bhyg_07626</name>
</gene>
<accession>A0A9Q0S3J2</accession>